<name>A0A1W6BWX1_9BACT</name>
<evidence type="ECO:0000313" key="17">
    <source>
        <dbReference type="EMBL" id="ARJ56581.1"/>
    </source>
</evidence>
<sequence>MIFKIQQENRKIWFFLMLLTLIPVLIAHYFLQNYLYMRPCEQCVYIRFDMLLVSFAAFLGFLNPKNRFLKCLAFIFAFYGCYLGLKHSLILEKIYTLIQNENPFGALTTCKQIPIFPFNLPLHEYFSEWFMPSGECGDDKAFVPKDTLLSPLQEFFIGRPPSFDDGIYSKGWHLIPYFDFINMAEICFLIFLFSLICFLFLFAIFIVQFKKIDKKI</sequence>
<dbReference type="NCBIfam" id="NF003304">
    <property type="entry name" value="PRK04307.1"/>
    <property type="match status" value="1"/>
</dbReference>
<proteinExistence type="inferred from homology"/>
<keyword evidence="7 16" id="KW-1133">Transmembrane helix</keyword>
<keyword evidence="10" id="KW-1015">Disulfide bond</keyword>
<dbReference type="PANTHER" id="PTHR36570:SF1">
    <property type="entry name" value="PROTEIN-DISULFIDE OXIDOREDUCTASE DSBI"/>
    <property type="match status" value="1"/>
</dbReference>
<comment type="subcellular location">
    <subcellularLocation>
        <location evidence="1">Cell inner membrane</location>
        <topology evidence="1">Multi-pass membrane protein</topology>
    </subcellularLocation>
</comment>
<keyword evidence="4" id="KW-0997">Cell inner membrane</keyword>
<dbReference type="InterPro" id="IPR003752">
    <property type="entry name" value="DiS_bond_form_DsbB/BdbC"/>
</dbReference>
<feature type="transmembrane region" description="Helical" evidence="16">
    <location>
        <begin position="180"/>
        <end position="207"/>
    </location>
</feature>
<protein>
    <recommendedName>
        <fullName evidence="15">Putative protein-disulfide oxidoreductase DsbI</fullName>
    </recommendedName>
</protein>
<evidence type="ECO:0000313" key="18">
    <source>
        <dbReference type="Proteomes" id="UP000192902"/>
    </source>
</evidence>
<keyword evidence="3" id="KW-1003">Cell membrane</keyword>
<comment type="similarity">
    <text evidence="13">Belongs to the DsbB family. DsbI subfamily.</text>
</comment>
<dbReference type="Gene3D" id="1.20.1550.10">
    <property type="entry name" value="DsbB-like"/>
    <property type="match status" value="1"/>
</dbReference>
<feature type="transmembrane region" description="Helical" evidence="16">
    <location>
        <begin position="44"/>
        <end position="61"/>
    </location>
</feature>
<evidence type="ECO:0000256" key="14">
    <source>
        <dbReference type="ARBA" id="ARBA00038526"/>
    </source>
</evidence>
<dbReference type="KEGG" id="ccun:CCUN_0975"/>
<dbReference type="AlphaFoldDB" id="A0A1W6BWX1"/>
<dbReference type="eggNOG" id="COG1495">
    <property type="taxonomic scope" value="Bacteria"/>
</dbReference>
<feature type="transmembrane region" description="Helical" evidence="16">
    <location>
        <begin position="12"/>
        <end position="32"/>
    </location>
</feature>
<dbReference type="InterPro" id="IPR023380">
    <property type="entry name" value="DsbB-like_sf"/>
</dbReference>
<dbReference type="STRING" id="1121267.CCUN_0975"/>
<keyword evidence="9 16" id="KW-0472">Membrane</keyword>
<evidence type="ECO:0000256" key="13">
    <source>
        <dbReference type="ARBA" id="ARBA00038060"/>
    </source>
</evidence>
<evidence type="ECO:0000256" key="12">
    <source>
        <dbReference type="ARBA" id="ARBA00037310"/>
    </source>
</evidence>
<evidence type="ECO:0000256" key="6">
    <source>
        <dbReference type="ARBA" id="ARBA00022982"/>
    </source>
</evidence>
<evidence type="ECO:0000256" key="9">
    <source>
        <dbReference type="ARBA" id="ARBA00023136"/>
    </source>
</evidence>
<keyword evidence="6" id="KW-0249">Electron transport</keyword>
<accession>A0A1W6BWX1</accession>
<feature type="transmembrane region" description="Helical" evidence="16">
    <location>
        <begin position="68"/>
        <end position="85"/>
    </location>
</feature>
<dbReference type="RefSeq" id="WP_051521750.1">
    <property type="nucleotide sequence ID" value="NZ_CP020867.1"/>
</dbReference>
<dbReference type="GO" id="GO:0005886">
    <property type="term" value="C:plasma membrane"/>
    <property type="evidence" value="ECO:0007669"/>
    <property type="project" value="UniProtKB-SubCell"/>
</dbReference>
<reference evidence="17 18" key="1">
    <citation type="submission" date="2017-04" db="EMBL/GenBank/DDBJ databases">
        <title>Complete genome sequence of the Campylobacter cuniculorum type strain LMG24588.</title>
        <authorList>
            <person name="Miller W.G."/>
            <person name="Yee E."/>
            <person name="Revez J."/>
            <person name="Bono J.L."/>
            <person name="Rossi M."/>
        </authorList>
    </citation>
    <scope>NUCLEOTIDE SEQUENCE [LARGE SCALE GENOMIC DNA]</scope>
    <source>
        <strain evidence="17 18">LMG 24588</strain>
    </source>
</reference>
<comment type="subunit">
    <text evidence="14">Interacts with DsbL.</text>
</comment>
<evidence type="ECO:0000256" key="5">
    <source>
        <dbReference type="ARBA" id="ARBA00022692"/>
    </source>
</evidence>
<dbReference type="SUPFAM" id="SSF158442">
    <property type="entry name" value="DsbB-like"/>
    <property type="match status" value="1"/>
</dbReference>
<comment type="function">
    <text evidence="12">Required for disulfide bond formation in some proteins. Part of a redox system composed of DsbI and DsbL that mediates formation of an essential disulfide bond in AssT.</text>
</comment>
<dbReference type="Pfam" id="PF02600">
    <property type="entry name" value="DsbB"/>
    <property type="match status" value="1"/>
</dbReference>
<gene>
    <name evidence="17" type="primary">dsbB</name>
    <name evidence="17" type="ORF">CCUN_0975</name>
</gene>
<dbReference type="GO" id="GO:0015035">
    <property type="term" value="F:protein-disulfide reductase activity"/>
    <property type="evidence" value="ECO:0007669"/>
    <property type="project" value="InterPro"/>
</dbReference>
<dbReference type="InterPro" id="IPR050183">
    <property type="entry name" value="DsbB"/>
</dbReference>
<evidence type="ECO:0000256" key="11">
    <source>
        <dbReference type="ARBA" id="ARBA00023284"/>
    </source>
</evidence>
<dbReference type="GO" id="GO:0006457">
    <property type="term" value="P:protein folding"/>
    <property type="evidence" value="ECO:0007669"/>
    <property type="project" value="InterPro"/>
</dbReference>
<evidence type="ECO:0000256" key="3">
    <source>
        <dbReference type="ARBA" id="ARBA00022475"/>
    </source>
</evidence>
<dbReference type="EMBL" id="CP020867">
    <property type="protein sequence ID" value="ARJ56581.1"/>
    <property type="molecule type" value="Genomic_DNA"/>
</dbReference>
<keyword evidence="8" id="KW-0560">Oxidoreductase</keyword>
<organism evidence="17 18">
    <name type="scientific">Campylobacter cuniculorum DSM 23162 = LMG 24588</name>
    <dbReference type="NCBI Taxonomy" id="1121267"/>
    <lineage>
        <taxon>Bacteria</taxon>
        <taxon>Pseudomonadati</taxon>
        <taxon>Campylobacterota</taxon>
        <taxon>Epsilonproteobacteria</taxon>
        <taxon>Campylobacterales</taxon>
        <taxon>Campylobacteraceae</taxon>
        <taxon>Campylobacter</taxon>
    </lineage>
</organism>
<evidence type="ECO:0000256" key="10">
    <source>
        <dbReference type="ARBA" id="ARBA00023157"/>
    </source>
</evidence>
<evidence type="ECO:0000256" key="1">
    <source>
        <dbReference type="ARBA" id="ARBA00004429"/>
    </source>
</evidence>
<evidence type="ECO:0000256" key="2">
    <source>
        <dbReference type="ARBA" id="ARBA00022448"/>
    </source>
</evidence>
<evidence type="ECO:0000256" key="16">
    <source>
        <dbReference type="SAM" id="Phobius"/>
    </source>
</evidence>
<evidence type="ECO:0000256" key="8">
    <source>
        <dbReference type="ARBA" id="ARBA00023002"/>
    </source>
</evidence>
<keyword evidence="2" id="KW-0813">Transport</keyword>
<evidence type="ECO:0000256" key="15">
    <source>
        <dbReference type="ARBA" id="ARBA00039389"/>
    </source>
</evidence>
<dbReference type="PANTHER" id="PTHR36570">
    <property type="entry name" value="DISULFIDE BOND FORMATION PROTEIN B"/>
    <property type="match status" value="1"/>
</dbReference>
<evidence type="ECO:0000256" key="4">
    <source>
        <dbReference type="ARBA" id="ARBA00022519"/>
    </source>
</evidence>
<dbReference type="Proteomes" id="UP000192902">
    <property type="component" value="Chromosome"/>
</dbReference>
<dbReference type="OrthoDB" id="5393791at2"/>
<keyword evidence="5 16" id="KW-0812">Transmembrane</keyword>
<keyword evidence="11" id="KW-0676">Redox-active center</keyword>
<evidence type="ECO:0000256" key="7">
    <source>
        <dbReference type="ARBA" id="ARBA00022989"/>
    </source>
</evidence>